<sequence length="58" mass="6921">MTIQPCQLIESFQSLGIRMIAMKHSPSRRLEMFYRHEKYLSHAAQAFLKRMETSFTSR</sequence>
<evidence type="ECO:0000313" key="2">
    <source>
        <dbReference type="Proteomes" id="UP001057877"/>
    </source>
</evidence>
<reference evidence="1" key="1">
    <citation type="submission" date="2022-01" db="EMBL/GenBank/DDBJ databases">
        <title>Paenibacillus spongiae sp. nov., isolated from marine sponge.</title>
        <authorList>
            <person name="Li Z."/>
            <person name="Zhang M."/>
        </authorList>
    </citation>
    <scope>NUCLEOTIDE SEQUENCE</scope>
    <source>
        <strain evidence="1">PHS-Z3</strain>
    </source>
</reference>
<protein>
    <recommendedName>
        <fullName evidence="3">LysR substrate-binding domain-containing protein</fullName>
    </recommendedName>
</protein>
<dbReference type="Proteomes" id="UP001057877">
    <property type="component" value="Chromosome"/>
</dbReference>
<proteinExistence type="predicted"/>
<organism evidence="1 2">
    <name type="scientific">Paenibacillus spongiae</name>
    <dbReference type="NCBI Taxonomy" id="2909671"/>
    <lineage>
        <taxon>Bacteria</taxon>
        <taxon>Bacillati</taxon>
        <taxon>Bacillota</taxon>
        <taxon>Bacilli</taxon>
        <taxon>Bacillales</taxon>
        <taxon>Paenibacillaceae</taxon>
        <taxon>Paenibacillus</taxon>
    </lineage>
</organism>
<keyword evidence="2" id="KW-1185">Reference proteome</keyword>
<evidence type="ECO:0008006" key="3">
    <source>
        <dbReference type="Google" id="ProtNLM"/>
    </source>
</evidence>
<dbReference type="EMBL" id="CP091430">
    <property type="protein sequence ID" value="UVI29368.1"/>
    <property type="molecule type" value="Genomic_DNA"/>
</dbReference>
<evidence type="ECO:0000313" key="1">
    <source>
        <dbReference type="EMBL" id="UVI29368.1"/>
    </source>
</evidence>
<gene>
    <name evidence="1" type="ORF">L1F29_28750</name>
</gene>
<name>A0ABY5SAP0_9BACL</name>
<dbReference type="RefSeq" id="WP_258385457.1">
    <property type="nucleotide sequence ID" value="NZ_CP091430.1"/>
</dbReference>
<accession>A0ABY5SAP0</accession>